<protein>
    <recommendedName>
        <fullName evidence="3">RNase H type-1 domain-containing protein</fullName>
    </recommendedName>
</protein>
<accession>A0A6A3A1X2</accession>
<dbReference type="AlphaFoldDB" id="A0A6A3A1X2"/>
<name>A0A6A3A1X2_HIBSY</name>
<comment type="caution">
    <text evidence="1">The sequence shown here is derived from an EMBL/GenBank/DDBJ whole genome shotgun (WGS) entry which is preliminary data.</text>
</comment>
<dbReference type="EMBL" id="VEPZ02001045">
    <property type="protein sequence ID" value="KAE8698300.1"/>
    <property type="molecule type" value="Genomic_DNA"/>
</dbReference>
<proteinExistence type="predicted"/>
<evidence type="ECO:0000313" key="2">
    <source>
        <dbReference type="Proteomes" id="UP000436088"/>
    </source>
</evidence>
<sequence length="115" mass="12166">MTPGWQVTASSRALLASFDSARDFTNSNRTSSAALKNSWCKPPNAAIKINIDAACSRVTLDHHGLVVACHASPFVGPCDVGLVEAAAITFGLRIDLRGSEITIKSDAVNVVRQLT</sequence>
<evidence type="ECO:0008006" key="3">
    <source>
        <dbReference type="Google" id="ProtNLM"/>
    </source>
</evidence>
<gene>
    <name evidence="1" type="ORF">F3Y22_tig00110599pilonHSYRG00008</name>
</gene>
<reference evidence="1" key="1">
    <citation type="submission" date="2019-09" db="EMBL/GenBank/DDBJ databases">
        <title>Draft genome information of white flower Hibiscus syriacus.</title>
        <authorList>
            <person name="Kim Y.-M."/>
        </authorList>
    </citation>
    <scope>NUCLEOTIDE SEQUENCE [LARGE SCALE GENOMIC DNA]</scope>
    <source>
        <strain evidence="1">YM2019G1</strain>
    </source>
</reference>
<dbReference type="Proteomes" id="UP000436088">
    <property type="component" value="Unassembled WGS sequence"/>
</dbReference>
<organism evidence="1 2">
    <name type="scientific">Hibiscus syriacus</name>
    <name type="common">Rose of Sharon</name>
    <dbReference type="NCBI Taxonomy" id="106335"/>
    <lineage>
        <taxon>Eukaryota</taxon>
        <taxon>Viridiplantae</taxon>
        <taxon>Streptophyta</taxon>
        <taxon>Embryophyta</taxon>
        <taxon>Tracheophyta</taxon>
        <taxon>Spermatophyta</taxon>
        <taxon>Magnoliopsida</taxon>
        <taxon>eudicotyledons</taxon>
        <taxon>Gunneridae</taxon>
        <taxon>Pentapetalae</taxon>
        <taxon>rosids</taxon>
        <taxon>malvids</taxon>
        <taxon>Malvales</taxon>
        <taxon>Malvaceae</taxon>
        <taxon>Malvoideae</taxon>
        <taxon>Hibiscus</taxon>
    </lineage>
</organism>
<keyword evidence="2" id="KW-1185">Reference proteome</keyword>
<evidence type="ECO:0000313" key="1">
    <source>
        <dbReference type="EMBL" id="KAE8698300.1"/>
    </source>
</evidence>